<dbReference type="Proteomes" id="UP000507470">
    <property type="component" value="Unassembled WGS sequence"/>
</dbReference>
<reference evidence="2 3" key="1">
    <citation type="submission" date="2020-06" db="EMBL/GenBank/DDBJ databases">
        <authorList>
            <person name="Li R."/>
            <person name="Bekaert M."/>
        </authorList>
    </citation>
    <scope>NUCLEOTIDE SEQUENCE [LARGE SCALE GENOMIC DNA]</scope>
    <source>
        <strain evidence="3">wild</strain>
    </source>
</reference>
<dbReference type="PANTHER" id="PTHR46513">
    <property type="entry name" value="VITELLOGENIN RECEPTOR-LIKE PROTEIN-RELATED-RELATED"/>
    <property type="match status" value="1"/>
</dbReference>
<keyword evidence="3" id="KW-1185">Reference proteome</keyword>
<dbReference type="OrthoDB" id="5958943at2759"/>
<proteinExistence type="predicted"/>
<feature type="transmembrane region" description="Helical" evidence="1">
    <location>
        <begin position="6"/>
        <end position="28"/>
    </location>
</feature>
<accession>A0A6J7ZUQ0</accession>
<gene>
    <name evidence="2" type="ORF">MCOR_447</name>
</gene>
<evidence type="ECO:0000256" key="1">
    <source>
        <dbReference type="SAM" id="Phobius"/>
    </source>
</evidence>
<keyword evidence="1" id="KW-0812">Transmembrane</keyword>
<dbReference type="EMBL" id="CACVKT020000115">
    <property type="protein sequence ID" value="CAC5356097.1"/>
    <property type="molecule type" value="Genomic_DNA"/>
</dbReference>
<dbReference type="AlphaFoldDB" id="A0A6J7ZUQ0"/>
<protein>
    <submittedName>
        <fullName evidence="2">LRP4</fullName>
    </submittedName>
</protein>
<organism evidence="2 3">
    <name type="scientific">Mytilus coruscus</name>
    <name type="common">Sea mussel</name>
    <dbReference type="NCBI Taxonomy" id="42192"/>
    <lineage>
        <taxon>Eukaryota</taxon>
        <taxon>Metazoa</taxon>
        <taxon>Spiralia</taxon>
        <taxon>Lophotrochozoa</taxon>
        <taxon>Mollusca</taxon>
        <taxon>Bivalvia</taxon>
        <taxon>Autobranchia</taxon>
        <taxon>Pteriomorphia</taxon>
        <taxon>Mytilida</taxon>
        <taxon>Mytiloidea</taxon>
        <taxon>Mytilidae</taxon>
        <taxon>Mytilinae</taxon>
        <taxon>Mytilus</taxon>
    </lineage>
</organism>
<dbReference type="InterPro" id="IPR050778">
    <property type="entry name" value="Cueball_EGF_LRP_Nidogen"/>
</dbReference>
<evidence type="ECO:0000313" key="3">
    <source>
        <dbReference type="Proteomes" id="UP000507470"/>
    </source>
</evidence>
<name>A0A6J7ZUQ0_MYTCO</name>
<keyword evidence="1" id="KW-0472">Membrane</keyword>
<dbReference type="InterPro" id="IPR011042">
    <property type="entry name" value="6-blade_b-propeller_TolB-like"/>
</dbReference>
<dbReference type="SUPFAM" id="SSF63825">
    <property type="entry name" value="YWTD domain"/>
    <property type="match status" value="1"/>
</dbReference>
<sequence length="221" mass="25897">MDVQIWIFISFGFHFLSMILCTKIKVLFGTQFHIKEFDVDTGSVKLLVENPRLMFAMDFDNKNKYIYFTQYDHRTIMRFPYPAQNAVIQKFVDTGSGPAGIAIDSENGHVYWTEYQSNRLMRCSVNRSNEVHIATLTSPFSLRIDEINRWMYVAERFKQIIKARFNYSEAHGIVDLKTRVDYMDLDKTKCQAILANCWKIFSNDPHENNKRFGSRSPNSDT</sequence>
<keyword evidence="1" id="KW-1133">Transmembrane helix</keyword>
<dbReference type="Gene3D" id="2.120.10.30">
    <property type="entry name" value="TolB, C-terminal domain"/>
    <property type="match status" value="1"/>
</dbReference>
<evidence type="ECO:0000313" key="2">
    <source>
        <dbReference type="EMBL" id="CAC5356097.1"/>
    </source>
</evidence>